<evidence type="ECO:0000313" key="2">
    <source>
        <dbReference type="EMBL" id="GBP55159.1"/>
    </source>
</evidence>
<evidence type="ECO:0000256" key="1">
    <source>
        <dbReference type="SAM" id="MobiDB-lite"/>
    </source>
</evidence>
<name>A0A4C1WYH2_EUMVA</name>
<sequence length="69" mass="7539">MCKQKIEEDCISQCAGLRTSVHTSMRYAASGAATVAGGLRARRSLDAGCRRARHLPPPHPRAFPPPRLR</sequence>
<keyword evidence="3" id="KW-1185">Reference proteome</keyword>
<dbReference type="EMBL" id="BGZK01000662">
    <property type="protein sequence ID" value="GBP55159.1"/>
    <property type="molecule type" value="Genomic_DNA"/>
</dbReference>
<evidence type="ECO:0000313" key="3">
    <source>
        <dbReference type="Proteomes" id="UP000299102"/>
    </source>
</evidence>
<gene>
    <name evidence="2" type="ORF">EVAR_90181_1</name>
</gene>
<reference evidence="2 3" key="1">
    <citation type="journal article" date="2019" name="Commun. Biol.">
        <title>The bagworm genome reveals a unique fibroin gene that provides high tensile strength.</title>
        <authorList>
            <person name="Kono N."/>
            <person name="Nakamura H."/>
            <person name="Ohtoshi R."/>
            <person name="Tomita M."/>
            <person name="Numata K."/>
            <person name="Arakawa K."/>
        </authorList>
    </citation>
    <scope>NUCLEOTIDE SEQUENCE [LARGE SCALE GENOMIC DNA]</scope>
</reference>
<accession>A0A4C1WYH2</accession>
<organism evidence="2 3">
    <name type="scientific">Eumeta variegata</name>
    <name type="common">Bagworm moth</name>
    <name type="synonym">Eumeta japonica</name>
    <dbReference type="NCBI Taxonomy" id="151549"/>
    <lineage>
        <taxon>Eukaryota</taxon>
        <taxon>Metazoa</taxon>
        <taxon>Ecdysozoa</taxon>
        <taxon>Arthropoda</taxon>
        <taxon>Hexapoda</taxon>
        <taxon>Insecta</taxon>
        <taxon>Pterygota</taxon>
        <taxon>Neoptera</taxon>
        <taxon>Endopterygota</taxon>
        <taxon>Lepidoptera</taxon>
        <taxon>Glossata</taxon>
        <taxon>Ditrysia</taxon>
        <taxon>Tineoidea</taxon>
        <taxon>Psychidae</taxon>
        <taxon>Oiketicinae</taxon>
        <taxon>Eumeta</taxon>
    </lineage>
</organism>
<feature type="compositionally biased region" description="Pro residues" evidence="1">
    <location>
        <begin position="57"/>
        <end position="69"/>
    </location>
</feature>
<feature type="region of interest" description="Disordered" evidence="1">
    <location>
        <begin position="49"/>
        <end position="69"/>
    </location>
</feature>
<dbReference type="AlphaFoldDB" id="A0A4C1WYH2"/>
<protein>
    <submittedName>
        <fullName evidence="2">Uncharacterized protein</fullName>
    </submittedName>
</protein>
<proteinExistence type="predicted"/>
<dbReference type="Proteomes" id="UP000299102">
    <property type="component" value="Unassembled WGS sequence"/>
</dbReference>
<comment type="caution">
    <text evidence="2">The sequence shown here is derived from an EMBL/GenBank/DDBJ whole genome shotgun (WGS) entry which is preliminary data.</text>
</comment>